<evidence type="ECO:0000313" key="6">
    <source>
        <dbReference type="Proteomes" id="UP000037820"/>
    </source>
</evidence>
<keyword evidence="2" id="KW-0596">Phosphopantetheine</keyword>
<keyword evidence="6" id="KW-1185">Reference proteome</keyword>
<dbReference type="Gene3D" id="3.30.559.10">
    <property type="entry name" value="Chloramphenicol acetyltransferase-like domain"/>
    <property type="match status" value="1"/>
</dbReference>
<name>A0ABR5M667_9PSED</name>
<comment type="caution">
    <text evidence="5">The sequence shown here is derived from an EMBL/GenBank/DDBJ whole genome shotgun (WGS) entry which is preliminary data.</text>
</comment>
<dbReference type="Gene3D" id="1.10.1200.10">
    <property type="entry name" value="ACP-like"/>
    <property type="match status" value="1"/>
</dbReference>
<organism evidence="5 6">
    <name type="scientific">Pseudomonas libanensis</name>
    <dbReference type="NCBI Taxonomy" id="75588"/>
    <lineage>
        <taxon>Bacteria</taxon>
        <taxon>Pseudomonadati</taxon>
        <taxon>Pseudomonadota</taxon>
        <taxon>Gammaproteobacteria</taxon>
        <taxon>Pseudomonadales</taxon>
        <taxon>Pseudomonadaceae</taxon>
        <taxon>Pseudomonas</taxon>
    </lineage>
</organism>
<reference evidence="5 6" key="1">
    <citation type="submission" date="2015-07" db="EMBL/GenBank/DDBJ databases">
        <title>Whole genome sequencing of endophytes isolated from poison ivy (Toxicodendron radicans).</title>
        <authorList>
            <person name="Tran P.N."/>
            <person name="Lee Y.P."/>
            <person name="Gan H.M."/>
            <person name="Savka M.A."/>
        </authorList>
    </citation>
    <scope>NUCLEOTIDE SEQUENCE [LARGE SCALE GENOMIC DNA]</scope>
    <source>
        <strain evidence="5 6">RIT-PI-g</strain>
    </source>
</reference>
<dbReference type="Gene3D" id="3.40.50.12780">
    <property type="entry name" value="N-terminal domain of ligase-like"/>
    <property type="match status" value="1"/>
</dbReference>
<keyword evidence="3" id="KW-0597">Phosphoprotein</keyword>
<feature type="non-terminal residue" evidence="5">
    <location>
        <position position="646"/>
    </location>
</feature>
<evidence type="ECO:0000256" key="3">
    <source>
        <dbReference type="ARBA" id="ARBA00022553"/>
    </source>
</evidence>
<evidence type="ECO:0000313" key="5">
    <source>
        <dbReference type="EMBL" id="KPG74297.1"/>
    </source>
</evidence>
<dbReference type="InterPro" id="IPR009081">
    <property type="entry name" value="PP-bd_ACP"/>
</dbReference>
<dbReference type="EMBL" id="LHOY01000025">
    <property type="protein sequence ID" value="KPG74297.1"/>
    <property type="molecule type" value="Genomic_DNA"/>
</dbReference>
<dbReference type="PANTHER" id="PTHR45398">
    <property type="match status" value="1"/>
</dbReference>
<comment type="cofactor">
    <cofactor evidence="1">
        <name>pantetheine 4'-phosphate</name>
        <dbReference type="ChEBI" id="CHEBI:47942"/>
    </cofactor>
</comment>
<dbReference type="SUPFAM" id="SSF56801">
    <property type="entry name" value="Acetyl-CoA synthetase-like"/>
    <property type="match status" value="2"/>
</dbReference>
<dbReference type="PROSITE" id="PS00012">
    <property type="entry name" value="PHOSPHOPANTETHEINE"/>
    <property type="match status" value="1"/>
</dbReference>
<dbReference type="InterPro" id="IPR042099">
    <property type="entry name" value="ANL_N_sf"/>
</dbReference>
<dbReference type="InterPro" id="IPR036736">
    <property type="entry name" value="ACP-like_sf"/>
</dbReference>
<dbReference type="SUPFAM" id="SSF47336">
    <property type="entry name" value="ACP-like"/>
    <property type="match status" value="1"/>
</dbReference>
<protein>
    <recommendedName>
        <fullName evidence="4">Carrier domain-containing protein</fullName>
    </recommendedName>
</protein>
<dbReference type="PANTHER" id="PTHR45398:SF1">
    <property type="entry name" value="ENZYME, PUTATIVE (JCVI)-RELATED"/>
    <property type="match status" value="1"/>
</dbReference>
<accession>A0ABR5M667</accession>
<evidence type="ECO:0000256" key="2">
    <source>
        <dbReference type="ARBA" id="ARBA00022450"/>
    </source>
</evidence>
<feature type="domain" description="Carrier" evidence="4">
    <location>
        <begin position="55"/>
        <end position="130"/>
    </location>
</feature>
<dbReference type="InterPro" id="IPR023213">
    <property type="entry name" value="CAT-like_dom_sf"/>
</dbReference>
<dbReference type="Pfam" id="PF00668">
    <property type="entry name" value="Condensation"/>
    <property type="match status" value="1"/>
</dbReference>
<dbReference type="RefSeq" id="WP_235577326.1">
    <property type="nucleotide sequence ID" value="NZ_LHOY01000025.1"/>
</dbReference>
<evidence type="ECO:0000259" key="4">
    <source>
        <dbReference type="PROSITE" id="PS50075"/>
    </source>
</evidence>
<proteinExistence type="predicted"/>
<dbReference type="InterPro" id="IPR045851">
    <property type="entry name" value="AMP-bd_C_sf"/>
</dbReference>
<dbReference type="Gene3D" id="3.30.300.30">
    <property type="match status" value="1"/>
</dbReference>
<dbReference type="Pfam" id="PF00550">
    <property type="entry name" value="PP-binding"/>
    <property type="match status" value="1"/>
</dbReference>
<dbReference type="Gene3D" id="3.30.559.30">
    <property type="entry name" value="Nonribosomal peptide synthetase, condensation domain"/>
    <property type="match status" value="1"/>
</dbReference>
<dbReference type="InterPro" id="IPR001242">
    <property type="entry name" value="Condensation_dom"/>
</dbReference>
<dbReference type="Proteomes" id="UP000037820">
    <property type="component" value="Unassembled WGS sequence"/>
</dbReference>
<sequence length="646" mass="73608">LRSEIKQRLGEHLPDYMVPAQLIFLDQLPLSPNGKLDRKALPKPDASLLQKAYVAPQSPLEQQIAAIWQDVLKLERVGLNDDFFELGGHSLLATQVISRVRHAQNTDVPLRNLFESSTLHTFVASLAQEPARHEPPLVRVERDQPLPLSYAQERQWFLWQLDPDSTAYHIPAALRLRGHLDTQALQRSFDGLIARHESLRTSFSQEGERTVQRIASHAHLAMTIEACPDADAQTIRACIEDETRQLFDLQHGPLLRVKLLRLAPDDHVLIITQHHIVSDGWSINVMIQELVALYAGFSRQQDVSLPELPIQYADYGVWQRQWMDAGERERQLAYWTGQLGDEQTVLELPTDHVRPSEQSYRGGQLELVLDRELNQALKQLAREQGVTLFMLLLASFQTLLHRYSGQTDIRVGVPIANRNRVETEGLIGFFVNTQVLRATLDGQVRFVELLQQVKQHALQAQAHQDLPFEQLVEALQPQRSLSHSPLFQVMYNHASVQPQTRVTLPGLSLEVLEGSLPSTQFDLSLDTFESTDTLQATLTYAIDLFEASTIRRLAAHWQNLLQAIVRDSQQRLGELDMLGREEHHLMLHDWSTATLDYPSEQRVHQLFEAQVAQQPSAPALLFEDRQLTYAELNARANRLARHLVRL</sequence>
<feature type="non-terminal residue" evidence="5">
    <location>
        <position position="1"/>
    </location>
</feature>
<dbReference type="CDD" id="cd19531">
    <property type="entry name" value="LCL_NRPS-like"/>
    <property type="match status" value="1"/>
</dbReference>
<dbReference type="SUPFAM" id="SSF52777">
    <property type="entry name" value="CoA-dependent acyltransferases"/>
    <property type="match status" value="2"/>
</dbReference>
<gene>
    <name evidence="5" type="ORF">AEQ48_15480</name>
</gene>
<dbReference type="InterPro" id="IPR006162">
    <property type="entry name" value="Ppantetheine_attach_site"/>
</dbReference>
<dbReference type="PROSITE" id="PS50075">
    <property type="entry name" value="CARRIER"/>
    <property type="match status" value="1"/>
</dbReference>
<evidence type="ECO:0000256" key="1">
    <source>
        <dbReference type="ARBA" id="ARBA00001957"/>
    </source>
</evidence>